<dbReference type="Gene3D" id="1.10.10.10">
    <property type="entry name" value="Winged helix-like DNA-binding domain superfamily/Winged helix DNA-binding domain"/>
    <property type="match status" value="1"/>
</dbReference>
<protein>
    <recommendedName>
        <fullName evidence="4">HTH arsR-type domain-containing protein</fullName>
    </recommendedName>
</protein>
<evidence type="ECO:0000256" key="1">
    <source>
        <dbReference type="ARBA" id="ARBA00023015"/>
    </source>
</evidence>
<dbReference type="PANTHER" id="PTHR33154">
    <property type="entry name" value="TRANSCRIPTIONAL REGULATOR, ARSR FAMILY"/>
    <property type="match status" value="1"/>
</dbReference>
<evidence type="ECO:0000313" key="6">
    <source>
        <dbReference type="Proteomes" id="UP000268469"/>
    </source>
</evidence>
<organism evidence="5 6">
    <name type="scientific">candidate division WOR-3 bacterium</name>
    <dbReference type="NCBI Taxonomy" id="2052148"/>
    <lineage>
        <taxon>Bacteria</taxon>
        <taxon>Bacteria division WOR-3</taxon>
    </lineage>
</organism>
<dbReference type="GO" id="GO:0003677">
    <property type="term" value="F:DNA binding"/>
    <property type="evidence" value="ECO:0007669"/>
    <property type="project" value="UniProtKB-KW"/>
</dbReference>
<name>A0A660SM31_UNCW3</name>
<dbReference type="InterPro" id="IPR036388">
    <property type="entry name" value="WH-like_DNA-bd_sf"/>
</dbReference>
<dbReference type="SUPFAM" id="SSF46785">
    <property type="entry name" value="Winged helix' DNA-binding domain"/>
    <property type="match status" value="1"/>
</dbReference>
<evidence type="ECO:0000256" key="3">
    <source>
        <dbReference type="ARBA" id="ARBA00023163"/>
    </source>
</evidence>
<dbReference type="PANTHER" id="PTHR33154:SF33">
    <property type="entry name" value="TRANSCRIPTIONAL REPRESSOR SDPR"/>
    <property type="match status" value="1"/>
</dbReference>
<evidence type="ECO:0000256" key="2">
    <source>
        <dbReference type="ARBA" id="ARBA00023125"/>
    </source>
</evidence>
<keyword evidence="3" id="KW-0804">Transcription</keyword>
<dbReference type="InterPro" id="IPR011991">
    <property type="entry name" value="ArsR-like_HTH"/>
</dbReference>
<accession>A0A660SM31</accession>
<dbReference type="PROSITE" id="PS50987">
    <property type="entry name" value="HTH_ARSR_2"/>
    <property type="match status" value="1"/>
</dbReference>
<proteinExistence type="predicted"/>
<comment type="caution">
    <text evidence="5">The sequence shown here is derived from an EMBL/GenBank/DDBJ whole genome shotgun (WGS) entry which is preliminary data.</text>
</comment>
<dbReference type="SMART" id="SM00418">
    <property type="entry name" value="HTH_ARSR"/>
    <property type="match status" value="1"/>
</dbReference>
<evidence type="ECO:0000259" key="4">
    <source>
        <dbReference type="PROSITE" id="PS50987"/>
    </source>
</evidence>
<dbReference type="InterPro" id="IPR051081">
    <property type="entry name" value="HTH_MetalResp_TranReg"/>
</dbReference>
<dbReference type="Proteomes" id="UP000268469">
    <property type="component" value="Unassembled WGS sequence"/>
</dbReference>
<keyword evidence="1" id="KW-0805">Transcription regulation</keyword>
<dbReference type="GO" id="GO:0003700">
    <property type="term" value="F:DNA-binding transcription factor activity"/>
    <property type="evidence" value="ECO:0007669"/>
    <property type="project" value="InterPro"/>
</dbReference>
<keyword evidence="2" id="KW-0238">DNA-binding</keyword>
<dbReference type="EMBL" id="QNBE01000001">
    <property type="protein sequence ID" value="RKX71829.1"/>
    <property type="molecule type" value="Genomic_DNA"/>
</dbReference>
<sequence>MKIRYNLVWLGEKFLRIFRILGNPTAYEIIHLLARKSRSVEELADLLGLHISTVSHVMRNLRNLDIVRYVVKFQERKYWIKERRILRLLAEAEAIVRKFRTADY</sequence>
<gene>
    <name evidence="5" type="ORF">DRP53_00105</name>
</gene>
<dbReference type="CDD" id="cd00090">
    <property type="entry name" value="HTH_ARSR"/>
    <property type="match status" value="1"/>
</dbReference>
<feature type="domain" description="HTH arsR-type" evidence="4">
    <location>
        <begin position="7"/>
        <end position="100"/>
    </location>
</feature>
<dbReference type="InterPro" id="IPR036390">
    <property type="entry name" value="WH_DNA-bd_sf"/>
</dbReference>
<dbReference type="Pfam" id="PF01022">
    <property type="entry name" value="HTH_5"/>
    <property type="match status" value="1"/>
</dbReference>
<reference evidence="5 6" key="1">
    <citation type="submission" date="2018-06" db="EMBL/GenBank/DDBJ databases">
        <title>Extensive metabolic versatility and redundancy in microbially diverse, dynamic hydrothermal sediments.</title>
        <authorList>
            <person name="Dombrowski N."/>
            <person name="Teske A."/>
            <person name="Baker B.J."/>
        </authorList>
    </citation>
    <scope>NUCLEOTIDE SEQUENCE [LARGE SCALE GENOMIC DNA]</scope>
    <source>
        <strain evidence="5">B36_G15</strain>
    </source>
</reference>
<dbReference type="AlphaFoldDB" id="A0A660SM31"/>
<evidence type="ECO:0000313" key="5">
    <source>
        <dbReference type="EMBL" id="RKX71829.1"/>
    </source>
</evidence>
<dbReference type="InterPro" id="IPR001845">
    <property type="entry name" value="HTH_ArsR_DNA-bd_dom"/>
</dbReference>